<keyword evidence="1" id="KW-0812">Transmembrane</keyword>
<reference evidence="2 3" key="1">
    <citation type="journal article" date="2021" name="Microorganisms">
        <title>Bacterial Dimethylsulfoniopropionate Biosynthesis in the East China Sea.</title>
        <authorList>
            <person name="Liu J."/>
            <person name="Zhang Y."/>
            <person name="Liu J."/>
            <person name="Zhong H."/>
            <person name="Williams B.T."/>
            <person name="Zheng Y."/>
            <person name="Curson A.R.J."/>
            <person name="Sun C."/>
            <person name="Sun H."/>
            <person name="Song D."/>
            <person name="Wagner Mackenzie B."/>
            <person name="Bermejo Martinez A."/>
            <person name="Todd J.D."/>
            <person name="Zhang X.H."/>
        </authorList>
    </citation>
    <scope>NUCLEOTIDE SEQUENCE [LARGE SCALE GENOMIC DNA]</scope>
    <source>
        <strain evidence="2 3">ESS08</strain>
    </source>
</reference>
<dbReference type="RefSeq" id="WP_213367488.1">
    <property type="nucleotide sequence ID" value="NZ_QTKX01000001.1"/>
</dbReference>
<name>A0A944CIY1_9BACI</name>
<dbReference type="AlphaFoldDB" id="A0A944CIY1"/>
<protein>
    <submittedName>
        <fullName evidence="2">Uncharacterized protein</fullName>
    </submittedName>
</protein>
<feature type="transmembrane region" description="Helical" evidence="1">
    <location>
        <begin position="33"/>
        <end position="55"/>
    </location>
</feature>
<dbReference type="Proteomes" id="UP000761411">
    <property type="component" value="Unassembled WGS sequence"/>
</dbReference>
<evidence type="ECO:0000313" key="3">
    <source>
        <dbReference type="Proteomes" id="UP000761411"/>
    </source>
</evidence>
<accession>A0A944CIY1</accession>
<feature type="transmembrane region" description="Helical" evidence="1">
    <location>
        <begin position="6"/>
        <end position="26"/>
    </location>
</feature>
<proteinExistence type="predicted"/>
<organism evidence="2 3">
    <name type="scientific">Mesobacillus boroniphilus</name>
    <dbReference type="NCBI Taxonomy" id="308892"/>
    <lineage>
        <taxon>Bacteria</taxon>
        <taxon>Bacillati</taxon>
        <taxon>Bacillota</taxon>
        <taxon>Bacilli</taxon>
        <taxon>Bacillales</taxon>
        <taxon>Bacillaceae</taxon>
        <taxon>Mesobacillus</taxon>
    </lineage>
</organism>
<sequence length="70" mass="8395">MEKKFVYYFLSLIFFIGYVLIFDYFFKYVEMMFVPYTLLLFVFQIGFSIVILFPASVVTTNKIFDIIRGS</sequence>
<keyword evidence="1" id="KW-1133">Transmembrane helix</keyword>
<dbReference type="EMBL" id="QTKX01000001">
    <property type="protein sequence ID" value="MBS8263966.1"/>
    <property type="molecule type" value="Genomic_DNA"/>
</dbReference>
<evidence type="ECO:0000313" key="2">
    <source>
        <dbReference type="EMBL" id="MBS8263966.1"/>
    </source>
</evidence>
<keyword evidence="1" id="KW-0472">Membrane</keyword>
<comment type="caution">
    <text evidence="2">The sequence shown here is derived from an EMBL/GenBank/DDBJ whole genome shotgun (WGS) entry which is preliminary data.</text>
</comment>
<gene>
    <name evidence="2" type="ORF">DYI25_05905</name>
</gene>
<keyword evidence="3" id="KW-1185">Reference proteome</keyword>
<evidence type="ECO:0000256" key="1">
    <source>
        <dbReference type="SAM" id="Phobius"/>
    </source>
</evidence>